<dbReference type="InterPro" id="IPR020568">
    <property type="entry name" value="Ribosomal_Su5_D2-typ_SF"/>
</dbReference>
<dbReference type="EMBL" id="AP027151">
    <property type="protein sequence ID" value="BDV41291.1"/>
    <property type="molecule type" value="Genomic_DNA"/>
</dbReference>
<evidence type="ECO:0000256" key="7">
    <source>
        <dbReference type="ARBA" id="ARBA00022840"/>
    </source>
</evidence>
<dbReference type="SUPFAM" id="SSF52540">
    <property type="entry name" value="P-loop containing nucleoside triphosphate hydrolases"/>
    <property type="match status" value="1"/>
</dbReference>
<accession>A0ABM8EFW3</accession>
<reference evidence="15 16" key="1">
    <citation type="submission" date="2022-12" db="EMBL/GenBank/DDBJ databases">
        <title>Polyphasic characterization of Geotalea uranireducens NIT-SL11 newly isolated from a complex of sewage sludge and microbially reduced graphene oxide.</title>
        <authorList>
            <person name="Xie L."/>
            <person name="Yoshida N."/>
            <person name="Meng L."/>
        </authorList>
    </citation>
    <scope>NUCLEOTIDE SEQUENCE [LARGE SCALE GENOMIC DNA]</scope>
    <source>
        <strain evidence="15 16">NIT-SL11</strain>
    </source>
</reference>
<evidence type="ECO:0000256" key="6">
    <source>
        <dbReference type="ARBA" id="ARBA00022833"/>
    </source>
</evidence>
<evidence type="ECO:0000256" key="11">
    <source>
        <dbReference type="HAMAP-Rule" id="MF_01498"/>
    </source>
</evidence>
<dbReference type="NCBIfam" id="TIGR00416">
    <property type="entry name" value="sms"/>
    <property type="match status" value="1"/>
</dbReference>
<feature type="domain" description="RecA family profile 1" evidence="14">
    <location>
        <begin position="63"/>
        <end position="212"/>
    </location>
</feature>
<keyword evidence="4 13" id="KW-0863">Zinc-finger</keyword>
<evidence type="ECO:0000256" key="5">
    <source>
        <dbReference type="ARBA" id="ARBA00022801"/>
    </source>
</evidence>
<dbReference type="InterPro" id="IPR020588">
    <property type="entry name" value="RecA_ATP-bd"/>
</dbReference>
<dbReference type="PANTHER" id="PTHR32472:SF10">
    <property type="entry name" value="DNA REPAIR PROTEIN RADA-LIKE PROTEIN"/>
    <property type="match status" value="1"/>
</dbReference>
<dbReference type="PRINTS" id="PR01874">
    <property type="entry name" value="DNAREPAIRADA"/>
</dbReference>
<dbReference type="InterPro" id="IPR027417">
    <property type="entry name" value="P-loop_NTPase"/>
</dbReference>
<evidence type="ECO:0000259" key="14">
    <source>
        <dbReference type="PROSITE" id="PS50162"/>
    </source>
</evidence>
<dbReference type="HAMAP" id="MF_01498">
    <property type="entry name" value="RadA_bact"/>
    <property type="match status" value="1"/>
</dbReference>
<dbReference type="RefSeq" id="WP_282001269.1">
    <property type="nucleotide sequence ID" value="NZ_AP027151.1"/>
</dbReference>
<gene>
    <name evidence="11 15" type="primary">radA</name>
    <name evidence="15" type="ORF">GURASL_02140</name>
</gene>
<evidence type="ECO:0000256" key="13">
    <source>
        <dbReference type="RuleBase" id="RU003555"/>
    </source>
</evidence>
<dbReference type="InterPro" id="IPR003593">
    <property type="entry name" value="AAA+_ATPase"/>
</dbReference>
<keyword evidence="7 11" id="KW-0067">ATP-binding</keyword>
<keyword evidence="16" id="KW-1185">Reference proteome</keyword>
<keyword evidence="10 11" id="KW-0234">DNA repair</keyword>
<dbReference type="InterPro" id="IPR004504">
    <property type="entry name" value="DNA_repair_RadA"/>
</dbReference>
<dbReference type="Pfam" id="PF18073">
    <property type="entry name" value="Zn_ribbon_LapB"/>
    <property type="match status" value="1"/>
</dbReference>
<evidence type="ECO:0000313" key="16">
    <source>
        <dbReference type="Proteomes" id="UP001317705"/>
    </source>
</evidence>
<dbReference type="Gene3D" id="3.30.230.10">
    <property type="match status" value="1"/>
</dbReference>
<feature type="short sequence motif" description="RadA KNRFG motif" evidence="11">
    <location>
        <begin position="249"/>
        <end position="253"/>
    </location>
</feature>
<dbReference type="SUPFAM" id="SSF54211">
    <property type="entry name" value="Ribosomal protein S5 domain 2-like"/>
    <property type="match status" value="1"/>
</dbReference>
<dbReference type="SMART" id="SM00382">
    <property type="entry name" value="AAA"/>
    <property type="match status" value="1"/>
</dbReference>
<evidence type="ECO:0000256" key="2">
    <source>
        <dbReference type="ARBA" id="ARBA00022741"/>
    </source>
</evidence>
<evidence type="ECO:0000256" key="4">
    <source>
        <dbReference type="ARBA" id="ARBA00022771"/>
    </source>
</evidence>
<evidence type="ECO:0000256" key="10">
    <source>
        <dbReference type="ARBA" id="ARBA00023204"/>
    </source>
</evidence>
<keyword evidence="8 11" id="KW-0346">Stress response</keyword>
<dbReference type="CDD" id="cd01121">
    <property type="entry name" value="RadA_SMS_N"/>
    <property type="match status" value="1"/>
</dbReference>
<name>A0ABM8EFW3_9BACT</name>
<evidence type="ECO:0000256" key="1">
    <source>
        <dbReference type="ARBA" id="ARBA00022723"/>
    </source>
</evidence>
<evidence type="ECO:0000256" key="12">
    <source>
        <dbReference type="NCBIfam" id="TIGR00416"/>
    </source>
</evidence>
<dbReference type="InterPro" id="IPR014721">
    <property type="entry name" value="Ribsml_uS5_D2-typ_fold_subgr"/>
</dbReference>
<comment type="similarity">
    <text evidence="11 13">Belongs to the RecA family. RadA subfamily.</text>
</comment>
<evidence type="ECO:0000256" key="3">
    <source>
        <dbReference type="ARBA" id="ARBA00022763"/>
    </source>
</evidence>
<dbReference type="Pfam" id="PF13481">
    <property type="entry name" value="AAA_25"/>
    <property type="match status" value="1"/>
</dbReference>
<organism evidence="15 16">
    <name type="scientific">Geotalea uraniireducens</name>
    <dbReference type="NCBI Taxonomy" id="351604"/>
    <lineage>
        <taxon>Bacteria</taxon>
        <taxon>Pseudomonadati</taxon>
        <taxon>Thermodesulfobacteriota</taxon>
        <taxon>Desulfuromonadia</taxon>
        <taxon>Geobacterales</taxon>
        <taxon>Geobacteraceae</taxon>
        <taxon>Geotalea</taxon>
    </lineage>
</organism>
<keyword evidence="6 13" id="KW-0862">Zinc</keyword>
<keyword evidence="9 11" id="KW-0238">DNA-binding</keyword>
<feature type="binding site" evidence="11">
    <location>
        <begin position="92"/>
        <end position="99"/>
    </location>
    <ligand>
        <name>ATP</name>
        <dbReference type="ChEBI" id="CHEBI:30616"/>
    </ligand>
</feature>
<dbReference type="InterPro" id="IPR041166">
    <property type="entry name" value="Rubredoxin_2"/>
</dbReference>
<dbReference type="Proteomes" id="UP001317705">
    <property type="component" value="Chromosome"/>
</dbReference>
<feature type="region of interest" description="Lon-protease-like" evidence="11">
    <location>
        <begin position="348"/>
        <end position="450"/>
    </location>
</feature>
<comment type="function">
    <text evidence="11">Plays a role in repairing double-strand DNA breaks, probably involving stabilizing or processing branched DNA or blocked replication forks.</text>
</comment>
<evidence type="ECO:0000313" key="15">
    <source>
        <dbReference type="EMBL" id="BDV41291.1"/>
    </source>
</evidence>
<keyword evidence="1 11" id="KW-0479">Metal-binding</keyword>
<comment type="function">
    <text evidence="13">DNA-dependent ATPase involved in processing of recombination intermediates, plays a role in repairing DNA breaks. Stimulates the branch migration of RecA-mediated strand transfer reactions, allowing the 3' invading strand to extend heteroduplex DNA faster. Binds ssDNA in the presence of ADP but not other nucleotides, has ATPase activity that is stimulated by ssDNA and various branched DNA structures, but inhibited by SSB. Does not have RecA's homology-searching function.</text>
</comment>
<evidence type="ECO:0000256" key="9">
    <source>
        <dbReference type="ARBA" id="ARBA00023125"/>
    </source>
</evidence>
<keyword evidence="2 11" id="KW-0547">Nucleotide-binding</keyword>
<keyword evidence="5" id="KW-0378">Hydrolase</keyword>
<evidence type="ECO:0000256" key="8">
    <source>
        <dbReference type="ARBA" id="ARBA00023016"/>
    </source>
</evidence>
<proteinExistence type="inferred from homology"/>
<comment type="domain">
    <text evidence="11">The middle region has homology to RecA with ATPase motifs including the RadA KNRFG motif, while the C-terminus is homologous to Lon protease.</text>
</comment>
<keyword evidence="3 11" id="KW-0227">DNA damage</keyword>
<protein>
    <recommendedName>
        <fullName evidence="11 12">DNA repair protein RadA</fullName>
    </recommendedName>
</protein>
<sequence>MKNLTLYVCQTCGYQSAKWLGKCPDCGAWNSLVEEIRSKNRRSGSPPVPESQPIPICDIQGDTEERLSCGISEFDRVLGGGLVAGSLVLVGGDPGIGKSTILLQAMNNLACSVGSVLYVSGEESARQTRLRGERLSINAKALMILAETSLEIIISQIEAHPPRAVVIDSIQTMYAPGLESAPGSVSQVRESAGRLMVLAKRSGIPIFIVGHVTKDGSLAGPRVLEHMVDTVLYFEGDPGHSFRILRAVKNRFGSTNEIGVFEMKESGLCEVRNPSELFLSERPHGVSGSAVVATIEGSRPLLVELQALVTSSSLGVPRRTTLGVDHNRLALLVAVLDKKVGLHLAGQDIFLNAAGGARLIEPAVDLGMVAALASSHLDKVIPPQTLVIGEVGLAGEVRAVTQPETRIREAAKLGFDRAIIPAGSLKQVAQIPGIEVFGVRSVEEALARLF</sequence>
<dbReference type="PROSITE" id="PS50162">
    <property type="entry name" value="RECA_2"/>
    <property type="match status" value="1"/>
</dbReference>
<dbReference type="PANTHER" id="PTHR32472">
    <property type="entry name" value="DNA REPAIR PROTEIN RADA"/>
    <property type="match status" value="1"/>
</dbReference>
<dbReference type="Gene3D" id="3.40.50.300">
    <property type="entry name" value="P-loop containing nucleotide triphosphate hydrolases"/>
    <property type="match status" value="1"/>
</dbReference>